<dbReference type="EMBL" id="CM035426">
    <property type="protein sequence ID" value="KAH7314647.1"/>
    <property type="molecule type" value="Genomic_DNA"/>
</dbReference>
<name>A0A8T2S9L6_CERRI</name>
<dbReference type="GO" id="GO:0005777">
    <property type="term" value="C:peroxisome"/>
    <property type="evidence" value="ECO:0007669"/>
    <property type="project" value="InterPro"/>
</dbReference>
<organism evidence="4 5">
    <name type="scientific">Ceratopteris richardii</name>
    <name type="common">Triangle waterfern</name>
    <dbReference type="NCBI Taxonomy" id="49495"/>
    <lineage>
        <taxon>Eukaryota</taxon>
        <taxon>Viridiplantae</taxon>
        <taxon>Streptophyta</taxon>
        <taxon>Embryophyta</taxon>
        <taxon>Tracheophyta</taxon>
        <taxon>Polypodiopsida</taxon>
        <taxon>Polypodiidae</taxon>
        <taxon>Polypodiales</taxon>
        <taxon>Pteridineae</taxon>
        <taxon>Pteridaceae</taxon>
        <taxon>Parkerioideae</taxon>
        <taxon>Ceratopteris</taxon>
    </lineage>
</organism>
<dbReference type="Pfam" id="PF24620">
    <property type="entry name" value="DUF7625"/>
    <property type="match status" value="1"/>
</dbReference>
<sequence>MGEDTENKSKISIWWDIENCHVPKDVDPHFVAQNITGALHHASLTGPIEIQAFGDTKILPHATQKALTDTGITLNHVPRGNKDAADKAILVGMLLWALDNPAPANILLVSGDGDFANALHRLRLKTYNILLATPAAQFVKPALTGAAKKRWFWKDMAQGILAGPDSKQLTSSASSKDHAGLNSHDPTLTREMSSSLMTSVSQSSLVSNGYASPQKITSTLEHFRSLNLMHHSESVFSQNRSHPCGQEMVQTHSQDSKVPAGTVFNGSCSSNPTSGQCLQSVLDAKHTDLVQEPSVMPECIKRVDSSGDPFPRGPLRHITPNTNNISTDNTSLVRNSNYKLPHKHDIAEHQVMKTISPHRTMPVFLLSSGTLENKLEKLSYASCLDKIYSAMKTLQRDMLAPSENNLSECIEYWDPQAIKVNVKETLETAAASRQVTKAQLGGGLIMYLPPDQCIPWDCVDPGNMSLIYRVDAWIELQRFLLYDEKKQVFLSSCSRYISAMILKTSCGPHIQSMSVGEISNLIQQAVIDRKWLRKIGPGWGSLILNQKLVLDCSVGERPRATDLGQHTNQGSPQPNTWISDLLPVAEKTSDRNTARAKIIF</sequence>
<dbReference type="InterPro" id="IPR056042">
    <property type="entry name" value="DUF7625"/>
</dbReference>
<dbReference type="AlphaFoldDB" id="A0A8T2S9L6"/>
<protein>
    <recommendedName>
        <fullName evidence="6">NYN domain-containing protein</fullName>
    </recommendedName>
</protein>
<accession>A0A8T2S9L6</accession>
<dbReference type="Gene3D" id="3.40.50.1010">
    <property type="entry name" value="5'-nuclease"/>
    <property type="match status" value="1"/>
</dbReference>
<dbReference type="InterPro" id="IPR021139">
    <property type="entry name" value="NYN"/>
</dbReference>
<dbReference type="InterPro" id="IPR024768">
    <property type="entry name" value="Marf1"/>
</dbReference>
<feature type="domain" description="DUF7625" evidence="3">
    <location>
        <begin position="382"/>
        <end position="462"/>
    </location>
</feature>
<gene>
    <name evidence="4" type="ORF">KP509_21G012700</name>
</gene>
<dbReference type="GO" id="GO:0004540">
    <property type="term" value="F:RNA nuclease activity"/>
    <property type="evidence" value="ECO:0007669"/>
    <property type="project" value="InterPro"/>
</dbReference>
<comment type="caution">
    <text evidence="4">The sequence shown here is derived from an EMBL/GenBank/DDBJ whole genome shotgun (WGS) entry which is preliminary data.</text>
</comment>
<evidence type="ECO:0000313" key="4">
    <source>
        <dbReference type="EMBL" id="KAH7314646.1"/>
    </source>
</evidence>
<evidence type="ECO:0000259" key="3">
    <source>
        <dbReference type="Pfam" id="PF24620"/>
    </source>
</evidence>
<dbReference type="EMBL" id="CM035426">
    <property type="protein sequence ID" value="KAH7314646.1"/>
    <property type="molecule type" value="Genomic_DNA"/>
</dbReference>
<dbReference type="GO" id="GO:0010468">
    <property type="term" value="P:regulation of gene expression"/>
    <property type="evidence" value="ECO:0007669"/>
    <property type="project" value="InterPro"/>
</dbReference>
<feature type="domain" description="NYN" evidence="2">
    <location>
        <begin position="10"/>
        <end position="142"/>
    </location>
</feature>
<dbReference type="Pfam" id="PF01936">
    <property type="entry name" value="NYN"/>
    <property type="match status" value="1"/>
</dbReference>
<evidence type="ECO:0008006" key="6">
    <source>
        <dbReference type="Google" id="ProtNLM"/>
    </source>
</evidence>
<proteinExistence type="predicted"/>
<evidence type="ECO:0000256" key="1">
    <source>
        <dbReference type="SAM" id="MobiDB-lite"/>
    </source>
</evidence>
<dbReference type="Proteomes" id="UP000825935">
    <property type="component" value="Chromosome 21"/>
</dbReference>
<feature type="region of interest" description="Disordered" evidence="1">
    <location>
        <begin position="164"/>
        <end position="194"/>
    </location>
</feature>
<feature type="region of interest" description="Disordered" evidence="1">
    <location>
        <begin position="305"/>
        <end position="331"/>
    </location>
</feature>
<feature type="compositionally biased region" description="Polar residues" evidence="1">
    <location>
        <begin position="319"/>
        <end position="331"/>
    </location>
</feature>
<dbReference type="CDD" id="cd10910">
    <property type="entry name" value="PIN_limkain_b1_N_like"/>
    <property type="match status" value="1"/>
</dbReference>
<evidence type="ECO:0000259" key="2">
    <source>
        <dbReference type="Pfam" id="PF01936"/>
    </source>
</evidence>
<evidence type="ECO:0000313" key="5">
    <source>
        <dbReference type="Proteomes" id="UP000825935"/>
    </source>
</evidence>
<dbReference type="OrthoDB" id="549353at2759"/>
<keyword evidence="5" id="KW-1185">Reference proteome</keyword>
<dbReference type="PANTHER" id="PTHR14379">
    <property type="entry name" value="LIMKAIN B LKAP"/>
    <property type="match status" value="1"/>
</dbReference>
<dbReference type="PANTHER" id="PTHR14379:SF3">
    <property type="entry name" value="MEIOSIS REGULATOR AND MRNA STABILITY FACTOR 1"/>
    <property type="match status" value="1"/>
</dbReference>
<reference evidence="4" key="1">
    <citation type="submission" date="2021-08" db="EMBL/GenBank/DDBJ databases">
        <title>WGS assembly of Ceratopteris richardii.</title>
        <authorList>
            <person name="Marchant D.B."/>
            <person name="Chen G."/>
            <person name="Jenkins J."/>
            <person name="Shu S."/>
            <person name="Leebens-Mack J."/>
            <person name="Grimwood J."/>
            <person name="Schmutz J."/>
            <person name="Soltis P."/>
            <person name="Soltis D."/>
            <person name="Chen Z.-H."/>
        </authorList>
    </citation>
    <scope>NUCLEOTIDE SEQUENCE</scope>
    <source>
        <strain evidence="4">Whitten #5841</strain>
        <tissue evidence="4">Leaf</tissue>
    </source>
</reference>